<accession>A0A1I8ATQ7</accession>
<dbReference type="GO" id="GO:0016485">
    <property type="term" value="P:protein processing"/>
    <property type="evidence" value="ECO:0007669"/>
    <property type="project" value="TreeGrafter"/>
</dbReference>
<dbReference type="Pfam" id="PF01431">
    <property type="entry name" value="Peptidase_M13"/>
    <property type="match status" value="1"/>
</dbReference>
<dbReference type="PANTHER" id="PTHR11733">
    <property type="entry name" value="ZINC METALLOPROTEASE FAMILY M13 NEPRILYSIN-RELATED"/>
    <property type="match status" value="1"/>
</dbReference>
<proteinExistence type="predicted"/>
<dbReference type="GO" id="GO:0005886">
    <property type="term" value="C:plasma membrane"/>
    <property type="evidence" value="ECO:0007669"/>
    <property type="project" value="TreeGrafter"/>
</dbReference>
<keyword evidence="2" id="KW-1185">Reference proteome</keyword>
<sequence>MIEFCGTRFPTTFAVSKNNFPRTSSTFESSLLFQWFARLIWCKTPWMLSYQWRHTRVPILISVPEVWFLGQRAGEQVGPCDDFHEHVCNFAENANDTLVYELRRKFADDVARLLGGYDDPIVDFARRALTLDDDDKYAEETGRRMGAESAFFRSPMRVRPNASMYRVDMEYKARGRLHTTTECYYSQCPPFLRAVLDAFVQHSYVGRTNHKLWKISAVFPKDLDRRPFTATEKSRWWIPKEQKASIAAMIRRVKPLLYLPSEARDPRSMAQALTVYQAEFARNSDYLESLYARRLCDTRCLMAHLGTVVRQGMGLYHGSFHGTSRYIEFWIVKDNQAAMGIDVAWGGRGKISIFPSILQYLHRDLPVGLLYSTAATVISHELLHNLDSVDADKEATVLWKNPIYKEGFECYSRHYSSFVAHSPSGEALHPRGDLQKNEGFADVEGLRIALKIFRQMEPAASEEDLRWFFYGVELFRCVFVRSDHQLLLKTLDVPHPRYTVRGKAQMTQVSQFSEVFRCQRGDPMFLVDKPCEVFVPN</sequence>
<reference evidence="3" key="1">
    <citation type="submission" date="2016-11" db="UniProtKB">
        <authorList>
            <consortium name="WormBaseParasite"/>
        </authorList>
    </citation>
    <scope>IDENTIFICATION</scope>
</reference>
<dbReference type="Proteomes" id="UP000095287">
    <property type="component" value="Unplaced"/>
</dbReference>
<evidence type="ECO:0000313" key="3">
    <source>
        <dbReference type="WBParaSite" id="L893_g8791.t1"/>
    </source>
</evidence>
<dbReference type="GO" id="GO:0004222">
    <property type="term" value="F:metalloendopeptidase activity"/>
    <property type="evidence" value="ECO:0007669"/>
    <property type="project" value="InterPro"/>
</dbReference>
<dbReference type="AlphaFoldDB" id="A0A1I8ATQ7"/>
<organism evidence="2 3">
    <name type="scientific">Steinernema glaseri</name>
    <dbReference type="NCBI Taxonomy" id="37863"/>
    <lineage>
        <taxon>Eukaryota</taxon>
        <taxon>Metazoa</taxon>
        <taxon>Ecdysozoa</taxon>
        <taxon>Nematoda</taxon>
        <taxon>Chromadorea</taxon>
        <taxon>Rhabditida</taxon>
        <taxon>Tylenchina</taxon>
        <taxon>Panagrolaimomorpha</taxon>
        <taxon>Strongyloidoidea</taxon>
        <taxon>Steinernematidae</taxon>
        <taxon>Steinernema</taxon>
    </lineage>
</organism>
<protein>
    <submittedName>
        <fullName evidence="3">Peptidase_M13 domain-containing protein</fullName>
    </submittedName>
</protein>
<feature type="domain" description="Peptidase M13 C-terminal" evidence="1">
    <location>
        <begin position="360"/>
        <end position="526"/>
    </location>
</feature>
<evidence type="ECO:0000313" key="2">
    <source>
        <dbReference type="Proteomes" id="UP000095287"/>
    </source>
</evidence>
<dbReference type="PANTHER" id="PTHR11733:SF133">
    <property type="entry name" value="PHOSPHATE-REGULATING NEUTRAL ENDOPEPTIDASE PHEX"/>
    <property type="match status" value="1"/>
</dbReference>
<dbReference type="InterPro" id="IPR000718">
    <property type="entry name" value="Peptidase_M13"/>
</dbReference>
<dbReference type="InterPro" id="IPR018497">
    <property type="entry name" value="Peptidase_M13_C"/>
</dbReference>
<dbReference type="WBParaSite" id="L893_g8791.t1">
    <property type="protein sequence ID" value="L893_g8791.t1"/>
    <property type="gene ID" value="L893_g8791"/>
</dbReference>
<dbReference type="PROSITE" id="PS51885">
    <property type="entry name" value="NEPRILYSIN"/>
    <property type="match status" value="1"/>
</dbReference>
<evidence type="ECO:0000259" key="1">
    <source>
        <dbReference type="Pfam" id="PF01431"/>
    </source>
</evidence>
<dbReference type="SUPFAM" id="SSF55486">
    <property type="entry name" value="Metalloproteases ('zincins'), catalytic domain"/>
    <property type="match status" value="1"/>
</dbReference>
<dbReference type="InterPro" id="IPR024079">
    <property type="entry name" value="MetalloPept_cat_dom_sf"/>
</dbReference>
<name>A0A1I8ATQ7_9BILA</name>
<dbReference type="Gene3D" id="3.40.390.10">
    <property type="entry name" value="Collagenase (Catalytic Domain)"/>
    <property type="match status" value="1"/>
</dbReference>